<feature type="domain" description="N-acetyltransferase" evidence="1">
    <location>
        <begin position="45"/>
        <end position="185"/>
    </location>
</feature>
<dbReference type="EMBL" id="JARIHO010000102">
    <property type="protein sequence ID" value="KAJ7303768.1"/>
    <property type="molecule type" value="Genomic_DNA"/>
</dbReference>
<dbReference type="GO" id="GO:0008999">
    <property type="term" value="F:protein-N-terminal-alanine acetyltransferase activity"/>
    <property type="evidence" value="ECO:0007669"/>
    <property type="project" value="TreeGrafter"/>
</dbReference>
<reference evidence="2" key="1">
    <citation type="submission" date="2023-03" db="EMBL/GenBank/DDBJ databases">
        <title>Massive genome expansion in bonnet fungi (Mycena s.s.) driven by repeated elements and novel gene families across ecological guilds.</title>
        <authorList>
            <consortium name="Lawrence Berkeley National Laboratory"/>
            <person name="Harder C.B."/>
            <person name="Miyauchi S."/>
            <person name="Viragh M."/>
            <person name="Kuo A."/>
            <person name="Thoen E."/>
            <person name="Andreopoulos B."/>
            <person name="Lu D."/>
            <person name="Skrede I."/>
            <person name="Drula E."/>
            <person name="Henrissat B."/>
            <person name="Morin E."/>
            <person name="Kohler A."/>
            <person name="Barry K."/>
            <person name="LaButti K."/>
            <person name="Morin E."/>
            <person name="Salamov A."/>
            <person name="Lipzen A."/>
            <person name="Mereny Z."/>
            <person name="Hegedus B."/>
            <person name="Baldrian P."/>
            <person name="Stursova M."/>
            <person name="Weitz H."/>
            <person name="Taylor A."/>
            <person name="Grigoriev I.V."/>
            <person name="Nagy L.G."/>
            <person name="Martin F."/>
            <person name="Kauserud H."/>
        </authorList>
    </citation>
    <scope>NUCLEOTIDE SEQUENCE</scope>
    <source>
        <strain evidence="2">CBHHK002</strain>
    </source>
</reference>
<dbReference type="AlphaFoldDB" id="A0AAD6Z285"/>
<evidence type="ECO:0000313" key="2">
    <source>
        <dbReference type="EMBL" id="KAJ7303768.1"/>
    </source>
</evidence>
<dbReference type="GO" id="GO:1990189">
    <property type="term" value="F:protein N-terminal-serine acetyltransferase activity"/>
    <property type="evidence" value="ECO:0007669"/>
    <property type="project" value="TreeGrafter"/>
</dbReference>
<sequence>MTPYDVDFYFPIPKLENDRVKLVPFIPSEHGDAFFAVATSHPELFAYLPVAPFATAQDFVSTVMEIQPDRSIVLFAVLDTSSPGAVPQLAGTIGLLATSPTNLSTEIGFVITLPRFQCTHVTSNAVGLLLRWTLEAPAEGGLGLRRVAWRANVHNTRSVRAAERLGFRREGVLRWDTVLPAEKIEGGNGGGIRGGDPKSRSLGRDTVFLSLCWDDWEAGARESVNEVMQR</sequence>
<dbReference type="PROSITE" id="PS51186">
    <property type="entry name" value="GNAT"/>
    <property type="match status" value="1"/>
</dbReference>
<evidence type="ECO:0000259" key="1">
    <source>
        <dbReference type="PROSITE" id="PS51186"/>
    </source>
</evidence>
<keyword evidence="3" id="KW-1185">Reference proteome</keyword>
<dbReference type="Gene3D" id="3.40.630.30">
    <property type="match status" value="1"/>
</dbReference>
<protein>
    <submittedName>
        <fullName evidence="2">Acyl-CoA N-acyltransferase</fullName>
    </submittedName>
</protein>
<name>A0AAD6Z285_9AGAR</name>
<comment type="caution">
    <text evidence="2">The sequence shown here is derived from an EMBL/GenBank/DDBJ whole genome shotgun (WGS) entry which is preliminary data.</text>
</comment>
<dbReference type="PANTHER" id="PTHR43441:SF5">
    <property type="entry name" value="FAMILY ACETYLTRANSFERASE, PUTATIVE-RELATED"/>
    <property type="match status" value="1"/>
</dbReference>
<dbReference type="InterPro" id="IPR016181">
    <property type="entry name" value="Acyl_CoA_acyltransferase"/>
</dbReference>
<gene>
    <name evidence="2" type="ORF">DFH08DRAFT_721784</name>
</gene>
<dbReference type="Proteomes" id="UP001218218">
    <property type="component" value="Unassembled WGS sequence"/>
</dbReference>
<accession>A0AAD6Z285</accession>
<dbReference type="Pfam" id="PF13302">
    <property type="entry name" value="Acetyltransf_3"/>
    <property type="match status" value="1"/>
</dbReference>
<dbReference type="InterPro" id="IPR000182">
    <property type="entry name" value="GNAT_dom"/>
</dbReference>
<dbReference type="SUPFAM" id="SSF55729">
    <property type="entry name" value="Acyl-CoA N-acyltransferases (Nat)"/>
    <property type="match status" value="1"/>
</dbReference>
<dbReference type="PANTHER" id="PTHR43441">
    <property type="entry name" value="RIBOSOMAL-PROTEIN-SERINE ACETYLTRANSFERASE"/>
    <property type="match status" value="1"/>
</dbReference>
<evidence type="ECO:0000313" key="3">
    <source>
        <dbReference type="Proteomes" id="UP001218218"/>
    </source>
</evidence>
<proteinExistence type="predicted"/>
<organism evidence="2 3">
    <name type="scientific">Mycena albidolilacea</name>
    <dbReference type="NCBI Taxonomy" id="1033008"/>
    <lineage>
        <taxon>Eukaryota</taxon>
        <taxon>Fungi</taxon>
        <taxon>Dikarya</taxon>
        <taxon>Basidiomycota</taxon>
        <taxon>Agaricomycotina</taxon>
        <taxon>Agaricomycetes</taxon>
        <taxon>Agaricomycetidae</taxon>
        <taxon>Agaricales</taxon>
        <taxon>Marasmiineae</taxon>
        <taxon>Mycenaceae</taxon>
        <taxon>Mycena</taxon>
    </lineage>
</organism>
<dbReference type="InterPro" id="IPR051908">
    <property type="entry name" value="Ribosomal_N-acetyltransferase"/>
</dbReference>